<dbReference type="GO" id="GO:0004519">
    <property type="term" value="F:endonuclease activity"/>
    <property type="evidence" value="ECO:0007669"/>
    <property type="project" value="UniProtKB-KW"/>
</dbReference>
<organism evidence="2 3">
    <name type="scientific">Pseudocitrobacter faecalis</name>
    <dbReference type="NCBI Taxonomy" id="1398493"/>
    <lineage>
        <taxon>Bacteria</taxon>
        <taxon>Pseudomonadati</taxon>
        <taxon>Pseudomonadota</taxon>
        <taxon>Gammaproteobacteria</taxon>
        <taxon>Enterobacterales</taxon>
        <taxon>Enterobacteriaceae</taxon>
        <taxon>Pseudocitrobacter</taxon>
    </lineage>
</organism>
<sequence>MDYSQLSVERLHELFHYRPGNKSKPLVRNIDVTYNAKKGDRPGVLDSKGYMTISIDGKKYRLHRVVFFFFNGHFPEIVDHMDGNKLNNRISNLRSADSSQNNCNAKIGKNNTSGIKGVSFSKGYWLAQIMKDGKRIHLYSGKCKEEAVRRRLEAERIHGEFSNNVDANHA</sequence>
<reference evidence="2 3" key="1">
    <citation type="submission" date="2018-06" db="EMBL/GenBank/DDBJ databases">
        <title>Genomic Encyclopedia of Type Strains, Phase IV (KMG-IV): sequencing the most valuable type-strain genomes for metagenomic binning, comparative biology and taxonomic classification.</title>
        <authorList>
            <person name="Goeker M."/>
        </authorList>
    </citation>
    <scope>NUCLEOTIDE SEQUENCE [LARGE SCALE GENOMIC DNA]</scope>
    <source>
        <strain evidence="2 3">DSM 27453</strain>
    </source>
</reference>
<name>A0ABX9FS67_9ENTR</name>
<dbReference type="InterPro" id="IPR003615">
    <property type="entry name" value="HNH_nuc"/>
</dbReference>
<dbReference type="EMBL" id="QNRL01000008">
    <property type="protein sequence ID" value="RBP09028.1"/>
    <property type="molecule type" value="Genomic_DNA"/>
</dbReference>
<protein>
    <submittedName>
        <fullName evidence="2">HNH endonuclease</fullName>
    </submittedName>
</protein>
<dbReference type="RefSeq" id="WP_113858861.1">
    <property type="nucleotide sequence ID" value="NZ_QNRL01000008.1"/>
</dbReference>
<feature type="domain" description="HNH nuclease" evidence="1">
    <location>
        <begin position="60"/>
        <end position="102"/>
    </location>
</feature>
<dbReference type="Proteomes" id="UP000253201">
    <property type="component" value="Unassembled WGS sequence"/>
</dbReference>
<gene>
    <name evidence="2" type="ORF">DFQ50_108317</name>
</gene>
<keyword evidence="3" id="KW-1185">Reference proteome</keyword>
<keyword evidence="2" id="KW-0540">Nuclease</keyword>
<dbReference type="Pfam" id="PF13392">
    <property type="entry name" value="HNH_3"/>
    <property type="match status" value="1"/>
</dbReference>
<accession>A0ABX9FS67</accession>
<keyword evidence="2" id="KW-0378">Hydrolase</keyword>
<evidence type="ECO:0000313" key="2">
    <source>
        <dbReference type="EMBL" id="RBP09028.1"/>
    </source>
</evidence>
<keyword evidence="2" id="KW-0255">Endonuclease</keyword>
<dbReference type="InterPro" id="IPR044925">
    <property type="entry name" value="His-Me_finger_sf"/>
</dbReference>
<dbReference type="SUPFAM" id="SSF54060">
    <property type="entry name" value="His-Me finger endonucleases"/>
    <property type="match status" value="1"/>
</dbReference>
<evidence type="ECO:0000313" key="3">
    <source>
        <dbReference type="Proteomes" id="UP000253201"/>
    </source>
</evidence>
<proteinExistence type="predicted"/>
<comment type="caution">
    <text evidence="2">The sequence shown here is derived from an EMBL/GenBank/DDBJ whole genome shotgun (WGS) entry which is preliminary data.</text>
</comment>
<evidence type="ECO:0000259" key="1">
    <source>
        <dbReference type="Pfam" id="PF13392"/>
    </source>
</evidence>
<dbReference type="Gene3D" id="3.90.75.20">
    <property type="match status" value="1"/>
</dbReference>